<dbReference type="GO" id="GO:0005952">
    <property type="term" value="C:cAMP-dependent protein kinase complex"/>
    <property type="evidence" value="ECO:0007669"/>
    <property type="project" value="TreeGrafter"/>
</dbReference>
<feature type="domain" description="Protein kinase" evidence="8">
    <location>
        <begin position="1"/>
        <end position="151"/>
    </location>
</feature>
<dbReference type="Gene3D" id="2.30.29.30">
    <property type="entry name" value="Pleckstrin-homology domain (PH domain)/Phosphotyrosine-binding domain (PTB)"/>
    <property type="match status" value="1"/>
</dbReference>
<dbReference type="EMBL" id="LWCA01002578">
    <property type="protein sequence ID" value="OAF63789.1"/>
    <property type="molecule type" value="Genomic_DNA"/>
</dbReference>
<dbReference type="GO" id="GO:0004691">
    <property type="term" value="F:cAMP-dependent protein kinase activity"/>
    <property type="evidence" value="ECO:0007669"/>
    <property type="project" value="TreeGrafter"/>
</dbReference>
<dbReference type="InterPro" id="IPR011993">
    <property type="entry name" value="PH-like_dom_sf"/>
</dbReference>
<dbReference type="SUPFAM" id="SSF56112">
    <property type="entry name" value="Protein kinase-like (PK-like)"/>
    <property type="match status" value="1"/>
</dbReference>
<dbReference type="GO" id="GO:0005524">
    <property type="term" value="F:ATP binding"/>
    <property type="evidence" value="ECO:0007669"/>
    <property type="project" value="UniProtKB-KW"/>
</dbReference>
<name>A0A177AP19_9BILA</name>
<gene>
    <name evidence="9" type="ORF">A3Q56_08506</name>
</gene>
<dbReference type="PROSITE" id="PS50011">
    <property type="entry name" value="PROTEIN_KINASE_DOM"/>
    <property type="match status" value="1"/>
</dbReference>
<dbReference type="Pfam" id="PF14593">
    <property type="entry name" value="PH_3"/>
    <property type="match status" value="1"/>
</dbReference>
<organism evidence="9 10">
    <name type="scientific">Intoshia linei</name>
    <dbReference type="NCBI Taxonomy" id="1819745"/>
    <lineage>
        <taxon>Eukaryota</taxon>
        <taxon>Metazoa</taxon>
        <taxon>Spiralia</taxon>
        <taxon>Lophotrochozoa</taxon>
        <taxon>Mesozoa</taxon>
        <taxon>Orthonectida</taxon>
        <taxon>Rhopaluridae</taxon>
        <taxon>Intoshia</taxon>
    </lineage>
</organism>
<keyword evidence="10" id="KW-1185">Reference proteome</keyword>
<sequence>DLKPENILLDSSGHIRLTDFGSAIKLDKNSQTNASSDDESEQDPKKKFIPRNSFVGTAQYVSPEHIKNRISHFGSDLWAFGVIAFQLLSGYYPFSASHEYRVMKVIVSGKYEFPDHFDAVSKDFIDKILKVDPNERLGYHDISELKSHPFFNGIDWMQLTNQRAPHIFPEEFDELDIEKYNKCPTGMFQSHMAELLDLQMRSTGEKIPCKNIVTIYNESTFSKPIPKIHSHHFSIINCIKSNDQTQFNHLIKLQSQSDPFHQFTNNSLILKQGILDKKVGLFSKTRRFIILTGPLIVYIEESSMQKKGEILWTKNFKAIAKNFSVFYIHTPKRVYYLTDKQNHALEWVDCINKIHDIYFK</sequence>
<dbReference type="Gene3D" id="1.10.510.10">
    <property type="entry name" value="Transferase(Phosphotransferase) domain 1"/>
    <property type="match status" value="1"/>
</dbReference>
<proteinExistence type="predicted"/>
<evidence type="ECO:0000256" key="3">
    <source>
        <dbReference type="ARBA" id="ARBA00022679"/>
    </source>
</evidence>
<evidence type="ECO:0000256" key="7">
    <source>
        <dbReference type="SAM" id="MobiDB-lite"/>
    </source>
</evidence>
<dbReference type="SMART" id="SM00233">
    <property type="entry name" value="PH"/>
    <property type="match status" value="1"/>
</dbReference>
<keyword evidence="5 9" id="KW-0418">Kinase</keyword>
<keyword evidence="4" id="KW-0547">Nucleotide-binding</keyword>
<evidence type="ECO:0000313" key="9">
    <source>
        <dbReference type="EMBL" id="OAF63789.1"/>
    </source>
</evidence>
<feature type="non-terminal residue" evidence="9">
    <location>
        <position position="1"/>
    </location>
</feature>
<dbReference type="AlphaFoldDB" id="A0A177AP19"/>
<keyword evidence="3" id="KW-0808">Transferase</keyword>
<evidence type="ECO:0000256" key="1">
    <source>
        <dbReference type="ARBA" id="ARBA00018538"/>
    </source>
</evidence>
<dbReference type="PANTHER" id="PTHR24353:SF37">
    <property type="entry name" value="CAMP-DEPENDENT PROTEIN KINASE CATALYTIC SUBUNIT PRKX"/>
    <property type="match status" value="1"/>
</dbReference>
<keyword evidence="2" id="KW-0723">Serine/threonine-protein kinase</keyword>
<evidence type="ECO:0000259" key="8">
    <source>
        <dbReference type="PROSITE" id="PS50011"/>
    </source>
</evidence>
<dbReference type="OrthoDB" id="347657at2759"/>
<dbReference type="SMART" id="SM00220">
    <property type="entry name" value="S_TKc"/>
    <property type="match status" value="1"/>
</dbReference>
<dbReference type="InterPro" id="IPR001849">
    <property type="entry name" value="PH_domain"/>
</dbReference>
<evidence type="ECO:0000256" key="2">
    <source>
        <dbReference type="ARBA" id="ARBA00022527"/>
    </source>
</evidence>
<feature type="region of interest" description="Disordered" evidence="7">
    <location>
        <begin position="28"/>
        <end position="47"/>
    </location>
</feature>
<evidence type="ECO:0000313" key="10">
    <source>
        <dbReference type="Proteomes" id="UP000078046"/>
    </source>
</evidence>
<dbReference type="Proteomes" id="UP000078046">
    <property type="component" value="Unassembled WGS sequence"/>
</dbReference>
<keyword evidence="6" id="KW-0067">ATP-binding</keyword>
<dbReference type="InterPro" id="IPR000719">
    <property type="entry name" value="Prot_kinase_dom"/>
</dbReference>
<dbReference type="PANTHER" id="PTHR24353">
    <property type="entry name" value="CYCLIC NUCLEOTIDE-DEPENDENT PROTEIN KINASE"/>
    <property type="match status" value="1"/>
</dbReference>
<dbReference type="SUPFAM" id="SSF50729">
    <property type="entry name" value="PH domain-like"/>
    <property type="match status" value="1"/>
</dbReference>
<dbReference type="InterPro" id="IPR011009">
    <property type="entry name" value="Kinase-like_dom_sf"/>
</dbReference>
<protein>
    <recommendedName>
        <fullName evidence="1">3-phosphoinositide-dependent protein kinase 1</fullName>
    </recommendedName>
</protein>
<reference evidence="9 10" key="1">
    <citation type="submission" date="2016-04" db="EMBL/GenBank/DDBJ databases">
        <title>The genome of Intoshia linei affirms orthonectids as highly simplified spiralians.</title>
        <authorList>
            <person name="Mikhailov K.V."/>
            <person name="Slusarev G.S."/>
            <person name="Nikitin M.A."/>
            <person name="Logacheva M.D."/>
            <person name="Penin A."/>
            <person name="Aleoshin V."/>
            <person name="Panchin Y.V."/>
        </authorList>
    </citation>
    <scope>NUCLEOTIDE SEQUENCE [LARGE SCALE GENOMIC DNA]</scope>
    <source>
        <strain evidence="9">Intl2013</strain>
        <tissue evidence="9">Whole animal</tissue>
    </source>
</reference>
<dbReference type="Pfam" id="PF00069">
    <property type="entry name" value="Pkinase"/>
    <property type="match status" value="1"/>
</dbReference>
<evidence type="ECO:0000256" key="6">
    <source>
        <dbReference type="ARBA" id="ARBA00022840"/>
    </source>
</evidence>
<evidence type="ECO:0000256" key="5">
    <source>
        <dbReference type="ARBA" id="ARBA00022777"/>
    </source>
</evidence>
<evidence type="ECO:0000256" key="4">
    <source>
        <dbReference type="ARBA" id="ARBA00022741"/>
    </source>
</evidence>
<comment type="caution">
    <text evidence="9">The sequence shown here is derived from an EMBL/GenBank/DDBJ whole genome shotgun (WGS) entry which is preliminary data.</text>
</comment>
<accession>A0A177AP19</accession>
<dbReference type="InterPro" id="IPR033931">
    <property type="entry name" value="PDK1-typ_PH"/>
</dbReference>